<comment type="caution">
    <text evidence="16">The sequence shown here is derived from an EMBL/GenBank/DDBJ whole genome shotgun (WGS) entry which is preliminary data.</text>
</comment>
<keyword evidence="4 11" id="KW-0812">Transmembrane</keyword>
<dbReference type="GO" id="GO:0005886">
    <property type="term" value="C:plasma membrane"/>
    <property type="evidence" value="ECO:0007669"/>
    <property type="project" value="TreeGrafter"/>
</dbReference>
<evidence type="ECO:0000313" key="16">
    <source>
        <dbReference type="EMBL" id="KAK3743966.1"/>
    </source>
</evidence>
<dbReference type="InterPro" id="IPR014756">
    <property type="entry name" value="Ig_E-set"/>
</dbReference>
<dbReference type="Gene3D" id="2.60.40.1400">
    <property type="entry name" value="G protein-activated inward rectifier potassium channel 1"/>
    <property type="match status" value="1"/>
</dbReference>
<keyword evidence="10 11" id="KW-0407">Ion channel</keyword>
<keyword evidence="2 11" id="KW-0813">Transport</keyword>
<protein>
    <submittedName>
        <fullName evidence="16">Uncharacterized protein</fullName>
    </submittedName>
</protein>
<dbReference type="GO" id="GO:1990573">
    <property type="term" value="P:potassium ion import across plasma membrane"/>
    <property type="evidence" value="ECO:0007669"/>
    <property type="project" value="TreeGrafter"/>
</dbReference>
<evidence type="ECO:0000256" key="2">
    <source>
        <dbReference type="ARBA" id="ARBA00022448"/>
    </source>
</evidence>
<keyword evidence="6 11" id="KW-0630">Potassium</keyword>
<gene>
    <name evidence="16" type="ORF">RRG08_047526</name>
</gene>
<evidence type="ECO:0000259" key="14">
    <source>
        <dbReference type="Pfam" id="PF01007"/>
    </source>
</evidence>
<dbReference type="SUPFAM" id="SSF81324">
    <property type="entry name" value="Voltage-gated potassium channels"/>
    <property type="match status" value="1"/>
</dbReference>
<keyword evidence="8 11" id="KW-0406">Ion transport</keyword>
<dbReference type="InterPro" id="IPR041647">
    <property type="entry name" value="IRK_C"/>
</dbReference>
<dbReference type="InterPro" id="IPR040445">
    <property type="entry name" value="Kir_TM"/>
</dbReference>
<feature type="transmembrane region" description="Helical" evidence="13">
    <location>
        <begin position="57"/>
        <end position="78"/>
    </location>
</feature>
<dbReference type="Pfam" id="PF01007">
    <property type="entry name" value="IRK"/>
    <property type="match status" value="1"/>
</dbReference>
<keyword evidence="9 13" id="KW-0472">Membrane</keyword>
<keyword evidence="5 11" id="KW-0851">Voltage-gated channel</keyword>
<dbReference type="SUPFAM" id="SSF81296">
    <property type="entry name" value="E set domains"/>
    <property type="match status" value="1"/>
</dbReference>
<dbReference type="GO" id="GO:0005242">
    <property type="term" value="F:inward rectifier potassium channel activity"/>
    <property type="evidence" value="ECO:0007669"/>
    <property type="project" value="InterPro"/>
</dbReference>
<proteinExistence type="inferred from homology"/>
<feature type="transmembrane region" description="Helical" evidence="13">
    <location>
        <begin position="133"/>
        <end position="156"/>
    </location>
</feature>
<feature type="domain" description="Potassium channel inwardly rectifying transmembrane" evidence="14">
    <location>
        <begin position="26"/>
        <end position="161"/>
    </location>
</feature>
<dbReference type="PANTHER" id="PTHR11767">
    <property type="entry name" value="INWARD RECTIFIER POTASSIUM CHANNEL"/>
    <property type="match status" value="1"/>
</dbReference>
<evidence type="ECO:0000259" key="15">
    <source>
        <dbReference type="Pfam" id="PF17655"/>
    </source>
</evidence>
<dbReference type="PANTHER" id="PTHR11767:SF102">
    <property type="entry name" value="INWARDLY RECTIFYING POTASSIUM CHANNEL 1, ISOFORM F"/>
    <property type="match status" value="1"/>
</dbReference>
<dbReference type="EMBL" id="JAWDGP010006287">
    <property type="protein sequence ID" value="KAK3743966.1"/>
    <property type="molecule type" value="Genomic_DNA"/>
</dbReference>
<dbReference type="AlphaFoldDB" id="A0AAE0YFV9"/>
<evidence type="ECO:0000256" key="10">
    <source>
        <dbReference type="ARBA" id="ARBA00023303"/>
    </source>
</evidence>
<dbReference type="Gene3D" id="1.10.287.70">
    <property type="match status" value="1"/>
</dbReference>
<evidence type="ECO:0000256" key="5">
    <source>
        <dbReference type="ARBA" id="ARBA00022882"/>
    </source>
</evidence>
<feature type="domain" description="Inward rectifier potassium channel C-terminal" evidence="15">
    <location>
        <begin position="169"/>
        <end position="339"/>
    </location>
</feature>
<evidence type="ECO:0000256" key="13">
    <source>
        <dbReference type="SAM" id="Phobius"/>
    </source>
</evidence>
<feature type="region of interest" description="Disordered" evidence="12">
    <location>
        <begin position="535"/>
        <end position="554"/>
    </location>
</feature>
<feature type="compositionally biased region" description="Basic and acidic residues" evidence="12">
    <location>
        <begin position="351"/>
        <end position="368"/>
    </location>
</feature>
<evidence type="ECO:0000256" key="12">
    <source>
        <dbReference type="SAM" id="MobiDB-lite"/>
    </source>
</evidence>
<keyword evidence="7 13" id="KW-1133">Transmembrane helix</keyword>
<evidence type="ECO:0000256" key="3">
    <source>
        <dbReference type="ARBA" id="ARBA00022538"/>
    </source>
</evidence>
<dbReference type="Proteomes" id="UP001283361">
    <property type="component" value="Unassembled WGS sequence"/>
</dbReference>
<evidence type="ECO:0000256" key="8">
    <source>
        <dbReference type="ARBA" id="ARBA00023065"/>
    </source>
</evidence>
<keyword evidence="17" id="KW-1185">Reference proteome</keyword>
<comment type="similarity">
    <text evidence="11">Belongs to the inward rectifier-type potassium channel (TC 1.A.2.1) family.</text>
</comment>
<dbReference type="InterPro" id="IPR016449">
    <property type="entry name" value="K_chnl_inward-rec_Kir"/>
</dbReference>
<dbReference type="GO" id="GO:0034702">
    <property type="term" value="C:monoatomic ion channel complex"/>
    <property type="evidence" value="ECO:0007669"/>
    <property type="project" value="UniProtKB-KW"/>
</dbReference>
<accession>A0AAE0YFV9</accession>
<organism evidence="16 17">
    <name type="scientific">Elysia crispata</name>
    <name type="common">lettuce slug</name>
    <dbReference type="NCBI Taxonomy" id="231223"/>
    <lineage>
        <taxon>Eukaryota</taxon>
        <taxon>Metazoa</taxon>
        <taxon>Spiralia</taxon>
        <taxon>Lophotrochozoa</taxon>
        <taxon>Mollusca</taxon>
        <taxon>Gastropoda</taxon>
        <taxon>Heterobranchia</taxon>
        <taxon>Euthyneura</taxon>
        <taxon>Panpulmonata</taxon>
        <taxon>Sacoglossa</taxon>
        <taxon>Placobranchoidea</taxon>
        <taxon>Plakobranchidae</taxon>
        <taxon>Elysia</taxon>
    </lineage>
</organism>
<dbReference type="Pfam" id="PF17655">
    <property type="entry name" value="IRK_C"/>
    <property type="match status" value="1"/>
</dbReference>
<feature type="compositionally biased region" description="Polar residues" evidence="12">
    <location>
        <begin position="369"/>
        <end position="382"/>
    </location>
</feature>
<keyword evidence="3 11" id="KW-0633">Potassium transport</keyword>
<sequence>MSLRRRFRFDESRGSTRRRLMHATGHNIVTVGVPDRNWKYMSDLYTTLIDIQWRWNILIFTSGFVLTWLAFACLYFLLSYLHGDLVDPRHQPPGFIPCLDNVQTFTAAYLFSIETMTTIGYGSRSQTEECPGVYLAVMIQSILGAGLQFALASIVVSKTRKAKRRCGTVLFSEQVCIYEQDAHLHMAVRVGDMRRSEIVGAHAQGFLVKKFKSKDGTFVPVRIFNVNFRSESGRDELFLSWPSQILHKVDEDSPLWTLSRNEMVSDQYELIVVLDGVSGATSQPFQARKSYHASEMRWGHRFSRIDLQFSNNGSYVMNLANFHHTVPASTPLCSAQDITTLRNMYKEIHQEDGETASEKDVEDHHSSDRTQLSVTGTANSEIEPTKLTAKPGNSKEMVTTVSMAYRRALRSRRSVSVVENCLSTASQTPQENPNGCKPEKQRRCSLGDLIRHSQGVKDTPSDSSLPLNISDALNIYRHRRSVTDTYLGQEIKEELEGFEDDSNQAILTIMSHVSSEEHIDVRDVFKKRRSSASQLYFSPETGDSEAETHTNGID</sequence>
<evidence type="ECO:0000256" key="1">
    <source>
        <dbReference type="ARBA" id="ARBA00004141"/>
    </source>
</evidence>
<evidence type="ECO:0000256" key="7">
    <source>
        <dbReference type="ARBA" id="ARBA00022989"/>
    </source>
</evidence>
<evidence type="ECO:0000256" key="9">
    <source>
        <dbReference type="ARBA" id="ARBA00023136"/>
    </source>
</evidence>
<comment type="subcellular location">
    <subcellularLocation>
        <location evidence="1 11">Membrane</location>
        <topology evidence="1 11">Multi-pass membrane protein</topology>
    </subcellularLocation>
</comment>
<reference evidence="16" key="1">
    <citation type="journal article" date="2023" name="G3 (Bethesda)">
        <title>A reference genome for the long-term kleptoplast-retaining sea slug Elysia crispata morphotype clarki.</title>
        <authorList>
            <person name="Eastman K.E."/>
            <person name="Pendleton A.L."/>
            <person name="Shaikh M.A."/>
            <person name="Suttiyut T."/>
            <person name="Ogas R."/>
            <person name="Tomko P."/>
            <person name="Gavelis G."/>
            <person name="Widhalm J.R."/>
            <person name="Wisecaver J.H."/>
        </authorList>
    </citation>
    <scope>NUCLEOTIDE SEQUENCE</scope>
    <source>
        <strain evidence="16">ECLA1</strain>
    </source>
</reference>
<evidence type="ECO:0000256" key="11">
    <source>
        <dbReference type="RuleBase" id="RU003822"/>
    </source>
</evidence>
<evidence type="ECO:0000256" key="4">
    <source>
        <dbReference type="ARBA" id="ARBA00022692"/>
    </source>
</evidence>
<dbReference type="GO" id="GO:0034765">
    <property type="term" value="P:regulation of monoatomic ion transmembrane transport"/>
    <property type="evidence" value="ECO:0007669"/>
    <property type="project" value="TreeGrafter"/>
</dbReference>
<evidence type="ECO:0000256" key="6">
    <source>
        <dbReference type="ARBA" id="ARBA00022958"/>
    </source>
</evidence>
<evidence type="ECO:0000313" key="17">
    <source>
        <dbReference type="Proteomes" id="UP001283361"/>
    </source>
</evidence>
<dbReference type="PRINTS" id="PR01320">
    <property type="entry name" value="KIRCHANNEL"/>
</dbReference>
<dbReference type="InterPro" id="IPR013518">
    <property type="entry name" value="K_chnl_inward-rec_Kir_cyto"/>
</dbReference>
<feature type="region of interest" description="Disordered" evidence="12">
    <location>
        <begin position="351"/>
        <end position="392"/>
    </location>
</feature>
<name>A0AAE0YFV9_9GAST</name>